<keyword evidence="3" id="KW-0808">Transferase</keyword>
<feature type="domain" description="Glycosyl transferase family 1" evidence="1">
    <location>
        <begin position="194"/>
        <end position="305"/>
    </location>
</feature>
<protein>
    <submittedName>
        <fullName evidence="3">Putative glycosyl transferase</fullName>
    </submittedName>
</protein>
<dbReference type="SUPFAM" id="SSF53756">
    <property type="entry name" value="UDP-Glycosyltransferase/glycogen phosphorylase"/>
    <property type="match status" value="1"/>
</dbReference>
<evidence type="ECO:0000259" key="1">
    <source>
        <dbReference type="Pfam" id="PF00534"/>
    </source>
</evidence>
<dbReference type="EMBL" id="CR931667">
    <property type="protein sequence ID" value="CAI33439.1"/>
    <property type="molecule type" value="Genomic_DNA"/>
</dbReference>
<gene>
    <name evidence="3" type="primary">wcyK</name>
    <name evidence="3" type="ORF">SPC16A_0013</name>
</gene>
<sequence>MSKNDEEHRRRHLMKILHIPTGGLFSDGIGTFIYSYLEYMDLSEIEVTILATNKPLLEDKLKFQVLGVQIVEIERKKSSILAYMREFLELLKVGKYDVVHVHGSSALMSIELFIAKIMGVPVRIAHSHNTTCNHILLDRMLRPFFYTLYTQSWACGEKAGEWLFKDKRFKVIHNARDVEKYSFNPHLRRVFRTTHSLKENTLALGHVGRFNIQKNHTFLLDLMDEMKCKQKDVKLFLVGEGEKVEDVKRYVKERKLEDSIVFLNRYSDMQSFISAMDIMLLPSLYEGLPLVAIEWQINGIQSILSTTISDECIFTNSIQQLPIDNVSTWIKKAIEDFSYINRLEKSRENIDLAQKSNYDIRIEAKKLEHEYKKLIGE</sequence>
<dbReference type="Gene3D" id="3.40.50.2000">
    <property type="entry name" value="Glycogen Phosphorylase B"/>
    <property type="match status" value="2"/>
</dbReference>
<proteinExistence type="predicted"/>
<dbReference type="PANTHER" id="PTHR12526:SF630">
    <property type="entry name" value="GLYCOSYLTRANSFERASE"/>
    <property type="match status" value="1"/>
</dbReference>
<dbReference type="PANTHER" id="PTHR12526">
    <property type="entry name" value="GLYCOSYLTRANSFERASE"/>
    <property type="match status" value="1"/>
</dbReference>
<accession>Q4K1H7</accession>
<reference evidence="3" key="1">
    <citation type="journal article" date="2006" name="PLoS Genet.">
        <title>Genetic analysis of the capsular biosynthetic locus from all 90 pneumococcal serotypes.</title>
        <authorList>
            <person name="Bentley S.D."/>
            <person name="Aanensen D.M."/>
            <person name="Mavroidi A."/>
            <person name="Saunders D."/>
            <person name="Rabbinowitsch E."/>
            <person name="Collins M."/>
            <person name="Donohoe K."/>
            <person name="Harris D."/>
            <person name="Murphy L."/>
            <person name="Quail M.A."/>
            <person name="Samuel G."/>
            <person name="Skovsted I.C."/>
            <person name="Kaltoft M.S."/>
            <person name="Barrell B."/>
            <person name="Reeves P.R."/>
            <person name="Parkhill J."/>
            <person name="Spratt B.G."/>
        </authorList>
    </citation>
    <scope>NUCLEOTIDE SEQUENCE</scope>
    <source>
        <strain evidence="3">R105</strain>
    </source>
</reference>
<dbReference type="GO" id="GO:0016757">
    <property type="term" value="F:glycosyltransferase activity"/>
    <property type="evidence" value="ECO:0007669"/>
    <property type="project" value="InterPro"/>
</dbReference>
<dbReference type="Pfam" id="PF00534">
    <property type="entry name" value="Glycos_transf_1"/>
    <property type="match status" value="1"/>
</dbReference>
<dbReference type="CAZy" id="GT4">
    <property type="family name" value="Glycosyltransferase Family 4"/>
</dbReference>
<evidence type="ECO:0000259" key="2">
    <source>
        <dbReference type="Pfam" id="PF13439"/>
    </source>
</evidence>
<dbReference type="CDD" id="cd03812">
    <property type="entry name" value="GT4_CapH-like"/>
    <property type="match status" value="1"/>
</dbReference>
<name>Q4K1H7_STREE</name>
<dbReference type="Pfam" id="PF13439">
    <property type="entry name" value="Glyco_transf_4"/>
    <property type="match status" value="1"/>
</dbReference>
<feature type="domain" description="Glycosyltransferase subfamily 4-like N-terminal" evidence="2">
    <location>
        <begin position="27"/>
        <end position="179"/>
    </location>
</feature>
<dbReference type="InterPro" id="IPR028098">
    <property type="entry name" value="Glyco_trans_4-like_N"/>
</dbReference>
<dbReference type="AlphaFoldDB" id="Q4K1H7"/>
<organism evidence="3">
    <name type="scientific">Streptococcus pneumoniae</name>
    <dbReference type="NCBI Taxonomy" id="1313"/>
    <lineage>
        <taxon>Bacteria</taxon>
        <taxon>Bacillati</taxon>
        <taxon>Bacillota</taxon>
        <taxon>Bacilli</taxon>
        <taxon>Lactobacillales</taxon>
        <taxon>Streptococcaceae</taxon>
        <taxon>Streptococcus</taxon>
    </lineage>
</organism>
<dbReference type="InterPro" id="IPR001296">
    <property type="entry name" value="Glyco_trans_1"/>
</dbReference>
<evidence type="ECO:0000313" key="3">
    <source>
        <dbReference type="EMBL" id="CAI33439.1"/>
    </source>
</evidence>